<accession>A0AAX4JWZ8</accession>
<protein>
    <recommendedName>
        <fullName evidence="2">BRCT domain-containing protein</fullName>
    </recommendedName>
</protein>
<evidence type="ECO:0000313" key="3">
    <source>
        <dbReference type="EMBL" id="WWC89887.1"/>
    </source>
</evidence>
<dbReference type="SMART" id="SM00292">
    <property type="entry name" value="BRCT"/>
    <property type="match status" value="1"/>
</dbReference>
<dbReference type="RefSeq" id="XP_066076650.1">
    <property type="nucleotide sequence ID" value="XM_066220553.1"/>
</dbReference>
<dbReference type="InterPro" id="IPR001357">
    <property type="entry name" value="BRCT_dom"/>
</dbReference>
<dbReference type="InterPro" id="IPR036420">
    <property type="entry name" value="BRCT_dom_sf"/>
</dbReference>
<dbReference type="Gene3D" id="3.40.50.10190">
    <property type="entry name" value="BRCT domain"/>
    <property type="match status" value="1"/>
</dbReference>
<evidence type="ECO:0000256" key="1">
    <source>
        <dbReference type="SAM" id="MobiDB-lite"/>
    </source>
</evidence>
<sequence length="302" mass="32840">MPTPLSPSSSQEIIPISPPPTSYLKGGLSKSSSSKTDYTKSAKLSSTASSNVASTSSSSSLTSRSMINDRKGKGKATVTTTTNWRNIDKEDKLKRKQIDNQRDELSKKSRSQVTERMLNTRGKDLNPITNSDLYSRTDHFVSCSTGHQQSNRGGGSSGAQTYWQIRSGQINDQARTKQTDIFKGCVIYLNGTSGPKVSNLQLQHLISSNGGRIAPLQSSSCTHIIANYGLSGTKTQKHIDGQGKRGASRRAKVVKIEWILDSVEKGQKLSEAGYGMIEDPSQPNLFKTLGVKPKLESEITLK</sequence>
<dbReference type="GO" id="GO:0005634">
    <property type="term" value="C:nucleus"/>
    <property type="evidence" value="ECO:0007669"/>
    <property type="project" value="TreeGrafter"/>
</dbReference>
<dbReference type="GO" id="GO:0017125">
    <property type="term" value="F:deoxycytidyl transferase activity"/>
    <property type="evidence" value="ECO:0007669"/>
    <property type="project" value="TreeGrafter"/>
</dbReference>
<feature type="domain" description="BRCT" evidence="2">
    <location>
        <begin position="177"/>
        <end position="276"/>
    </location>
</feature>
<name>A0AAX4JWZ8_9TREE</name>
<keyword evidence="4" id="KW-1185">Reference proteome</keyword>
<feature type="compositionally biased region" description="Low complexity" evidence="1">
    <location>
        <begin position="1"/>
        <end position="15"/>
    </location>
</feature>
<organism evidence="3 4">
    <name type="scientific">Kwoniella dendrophila CBS 6074</name>
    <dbReference type="NCBI Taxonomy" id="1295534"/>
    <lineage>
        <taxon>Eukaryota</taxon>
        <taxon>Fungi</taxon>
        <taxon>Dikarya</taxon>
        <taxon>Basidiomycota</taxon>
        <taxon>Agaricomycotina</taxon>
        <taxon>Tremellomycetes</taxon>
        <taxon>Tremellales</taxon>
        <taxon>Cryptococcaceae</taxon>
        <taxon>Kwoniella</taxon>
    </lineage>
</organism>
<dbReference type="Proteomes" id="UP001355207">
    <property type="component" value="Chromosome 6"/>
</dbReference>
<dbReference type="SUPFAM" id="SSF52113">
    <property type="entry name" value="BRCT domain"/>
    <property type="match status" value="1"/>
</dbReference>
<gene>
    <name evidence="3" type="ORF">L201_004815</name>
</gene>
<dbReference type="PANTHER" id="PTHR45990:SF1">
    <property type="entry name" value="DNA REPAIR PROTEIN REV1"/>
    <property type="match status" value="1"/>
</dbReference>
<dbReference type="GO" id="GO:0042276">
    <property type="term" value="P:error-prone translesion synthesis"/>
    <property type="evidence" value="ECO:0007669"/>
    <property type="project" value="TreeGrafter"/>
</dbReference>
<feature type="compositionally biased region" description="Low complexity" evidence="1">
    <location>
        <begin position="22"/>
        <end position="65"/>
    </location>
</feature>
<proteinExistence type="predicted"/>
<dbReference type="GO" id="GO:0003887">
    <property type="term" value="F:DNA-directed DNA polymerase activity"/>
    <property type="evidence" value="ECO:0007669"/>
    <property type="project" value="TreeGrafter"/>
</dbReference>
<reference evidence="3 4" key="1">
    <citation type="submission" date="2024-01" db="EMBL/GenBank/DDBJ databases">
        <title>Comparative genomics of Cryptococcus and Kwoniella reveals pathogenesis evolution and contrasting modes of karyotype evolution via chromosome fusion or intercentromeric recombination.</title>
        <authorList>
            <person name="Coelho M.A."/>
            <person name="David-Palma M."/>
            <person name="Shea T."/>
            <person name="Bowers K."/>
            <person name="McGinley-Smith S."/>
            <person name="Mohammad A.W."/>
            <person name="Gnirke A."/>
            <person name="Yurkov A.M."/>
            <person name="Nowrousian M."/>
            <person name="Sun S."/>
            <person name="Cuomo C.A."/>
            <person name="Heitman J."/>
        </authorList>
    </citation>
    <scope>NUCLEOTIDE SEQUENCE [LARGE SCALE GENOMIC DNA]</scope>
    <source>
        <strain evidence="3 4">CBS 6074</strain>
    </source>
</reference>
<dbReference type="GeneID" id="91095485"/>
<feature type="compositionally biased region" description="Basic and acidic residues" evidence="1">
    <location>
        <begin position="86"/>
        <end position="107"/>
    </location>
</feature>
<dbReference type="Pfam" id="PF00533">
    <property type="entry name" value="BRCT"/>
    <property type="match status" value="1"/>
</dbReference>
<dbReference type="PANTHER" id="PTHR45990">
    <property type="entry name" value="DNA REPAIR PROTEIN REV1"/>
    <property type="match status" value="1"/>
</dbReference>
<dbReference type="EMBL" id="CP144103">
    <property type="protein sequence ID" value="WWC89887.1"/>
    <property type="molecule type" value="Genomic_DNA"/>
</dbReference>
<feature type="region of interest" description="Disordered" evidence="1">
    <location>
        <begin position="1"/>
        <end position="114"/>
    </location>
</feature>
<evidence type="ECO:0000259" key="2">
    <source>
        <dbReference type="PROSITE" id="PS50172"/>
    </source>
</evidence>
<dbReference type="GO" id="GO:0070987">
    <property type="term" value="P:error-free translesion synthesis"/>
    <property type="evidence" value="ECO:0007669"/>
    <property type="project" value="TreeGrafter"/>
</dbReference>
<evidence type="ECO:0000313" key="4">
    <source>
        <dbReference type="Proteomes" id="UP001355207"/>
    </source>
</evidence>
<dbReference type="PROSITE" id="PS50172">
    <property type="entry name" value="BRCT"/>
    <property type="match status" value="1"/>
</dbReference>
<dbReference type="AlphaFoldDB" id="A0AAX4JWZ8"/>